<dbReference type="FunFam" id="3.40.50.720:FF:000084">
    <property type="entry name" value="Short-chain dehydrogenase reductase"/>
    <property type="match status" value="1"/>
</dbReference>
<proteinExistence type="inferred from homology"/>
<name>A0A381ZMW7_9ZZZZ</name>
<dbReference type="PRINTS" id="PR00080">
    <property type="entry name" value="SDRFAMILY"/>
</dbReference>
<dbReference type="EMBL" id="UINC01021964">
    <property type="protein sequence ID" value="SVA90626.1"/>
    <property type="molecule type" value="Genomic_DNA"/>
</dbReference>
<dbReference type="GO" id="GO:0016616">
    <property type="term" value="F:oxidoreductase activity, acting on the CH-OH group of donors, NAD or NADP as acceptor"/>
    <property type="evidence" value="ECO:0007669"/>
    <property type="project" value="TreeGrafter"/>
</dbReference>
<feature type="non-terminal residue" evidence="3">
    <location>
        <position position="1"/>
    </location>
</feature>
<protein>
    <submittedName>
        <fullName evidence="3">Uncharacterized protein</fullName>
    </submittedName>
</protein>
<dbReference type="Pfam" id="PF00106">
    <property type="entry name" value="adh_short"/>
    <property type="match status" value="1"/>
</dbReference>
<dbReference type="Gene3D" id="3.40.50.720">
    <property type="entry name" value="NAD(P)-binding Rossmann-like Domain"/>
    <property type="match status" value="1"/>
</dbReference>
<organism evidence="3">
    <name type="scientific">marine metagenome</name>
    <dbReference type="NCBI Taxonomy" id="408172"/>
    <lineage>
        <taxon>unclassified sequences</taxon>
        <taxon>metagenomes</taxon>
        <taxon>ecological metagenomes</taxon>
    </lineage>
</organism>
<gene>
    <name evidence="3" type="ORF">METZ01_LOCUS143480</name>
</gene>
<dbReference type="CDD" id="cd05233">
    <property type="entry name" value="SDR_c"/>
    <property type="match status" value="1"/>
</dbReference>
<dbReference type="InterPro" id="IPR020904">
    <property type="entry name" value="Sc_DH/Rdtase_CS"/>
</dbReference>
<accession>A0A381ZMW7</accession>
<reference evidence="3" key="1">
    <citation type="submission" date="2018-05" db="EMBL/GenBank/DDBJ databases">
        <authorList>
            <person name="Lanie J.A."/>
            <person name="Ng W.-L."/>
            <person name="Kazmierczak K.M."/>
            <person name="Andrzejewski T.M."/>
            <person name="Davidsen T.M."/>
            <person name="Wayne K.J."/>
            <person name="Tettelin H."/>
            <person name="Glass J.I."/>
            <person name="Rusch D."/>
            <person name="Podicherti R."/>
            <person name="Tsui H.-C.T."/>
            <person name="Winkler M.E."/>
        </authorList>
    </citation>
    <scope>NUCLEOTIDE SEQUENCE</scope>
</reference>
<dbReference type="PRINTS" id="PR00081">
    <property type="entry name" value="GDHRDH"/>
</dbReference>
<dbReference type="AlphaFoldDB" id="A0A381ZMW7"/>
<dbReference type="PANTHER" id="PTHR42760:SF133">
    <property type="entry name" value="3-OXOACYL-[ACYL-CARRIER-PROTEIN] REDUCTASE"/>
    <property type="match status" value="1"/>
</dbReference>
<evidence type="ECO:0000256" key="1">
    <source>
        <dbReference type="ARBA" id="ARBA00006484"/>
    </source>
</evidence>
<dbReference type="InterPro" id="IPR002347">
    <property type="entry name" value="SDR_fam"/>
</dbReference>
<sequence>VKLLTNDCRSKPGAGHSHVAARYFLGDLAGMRTTLPNLTTWMLASLGRRCGNFGQARCLAKWNLLATAPLSKMMPRMELNGKAALITGASRGVGAATAIKLAKKGCNVAINCNQSIDRAKQVAAQCRGLGVKTVVVQGDVASDVDCRRIATESVEAIGQLDILINNAGTTRFINFHDLDEVNDNDWEHILGVNLKGPFQCIRAARESLGAGDGGVIVNTASVAGITGAGSSIPYCVSKAGLINLTLGLARTLGPKIRVNAVAPGFIEGEWLQTGLGSSYKSIRNKKAAEGLLDTVSTHEDI</sequence>
<evidence type="ECO:0000256" key="2">
    <source>
        <dbReference type="ARBA" id="ARBA00023002"/>
    </source>
</evidence>
<dbReference type="PANTHER" id="PTHR42760">
    <property type="entry name" value="SHORT-CHAIN DEHYDROGENASES/REDUCTASES FAMILY MEMBER"/>
    <property type="match status" value="1"/>
</dbReference>
<dbReference type="PROSITE" id="PS00061">
    <property type="entry name" value="ADH_SHORT"/>
    <property type="match status" value="1"/>
</dbReference>
<feature type="non-terminal residue" evidence="3">
    <location>
        <position position="301"/>
    </location>
</feature>
<comment type="similarity">
    <text evidence="1">Belongs to the short-chain dehydrogenases/reductases (SDR) family.</text>
</comment>
<dbReference type="SUPFAM" id="SSF51735">
    <property type="entry name" value="NAD(P)-binding Rossmann-fold domains"/>
    <property type="match status" value="1"/>
</dbReference>
<keyword evidence="2" id="KW-0560">Oxidoreductase</keyword>
<dbReference type="InterPro" id="IPR036291">
    <property type="entry name" value="NAD(P)-bd_dom_sf"/>
</dbReference>
<evidence type="ECO:0000313" key="3">
    <source>
        <dbReference type="EMBL" id="SVA90626.1"/>
    </source>
</evidence>